<comment type="caution">
    <text evidence="4">The sequence shown here is derived from an EMBL/GenBank/DDBJ whole genome shotgun (WGS) entry which is preliminary data.</text>
</comment>
<feature type="compositionally biased region" description="Low complexity" evidence="1">
    <location>
        <begin position="14"/>
        <end position="29"/>
    </location>
</feature>
<gene>
    <name evidence="4" type="ORF">FB557_1813</name>
</gene>
<feature type="transmembrane region" description="Helical" evidence="2">
    <location>
        <begin position="147"/>
        <end position="169"/>
    </location>
</feature>
<dbReference type="Pfam" id="PF13828">
    <property type="entry name" value="DUF4190"/>
    <property type="match status" value="1"/>
</dbReference>
<accession>A0A560W9V5</accession>
<organism evidence="4 5">
    <name type="scientific">Marihabitans asiaticum</name>
    <dbReference type="NCBI Taxonomy" id="415218"/>
    <lineage>
        <taxon>Bacteria</taxon>
        <taxon>Bacillati</taxon>
        <taxon>Actinomycetota</taxon>
        <taxon>Actinomycetes</taxon>
        <taxon>Micrococcales</taxon>
        <taxon>Intrasporangiaceae</taxon>
        <taxon>Marihabitans</taxon>
    </lineage>
</organism>
<dbReference type="InterPro" id="IPR025241">
    <property type="entry name" value="DUF4190"/>
</dbReference>
<dbReference type="RefSeq" id="WP_144857279.1">
    <property type="nucleotide sequence ID" value="NZ_BAAAYT010000005.1"/>
</dbReference>
<feature type="compositionally biased region" description="Pro residues" evidence="1">
    <location>
        <begin position="1"/>
        <end position="11"/>
    </location>
</feature>
<feature type="region of interest" description="Disordered" evidence="1">
    <location>
        <begin position="1"/>
        <end position="92"/>
    </location>
</feature>
<evidence type="ECO:0000256" key="1">
    <source>
        <dbReference type="SAM" id="MobiDB-lite"/>
    </source>
</evidence>
<reference evidence="4 5" key="1">
    <citation type="submission" date="2019-06" db="EMBL/GenBank/DDBJ databases">
        <title>Sequencing the genomes of 1000 actinobacteria strains.</title>
        <authorList>
            <person name="Klenk H.-P."/>
        </authorList>
    </citation>
    <scope>NUCLEOTIDE SEQUENCE [LARGE SCALE GENOMIC DNA]</scope>
    <source>
        <strain evidence="4 5">DSM 18935</strain>
    </source>
</reference>
<keyword evidence="2" id="KW-1133">Transmembrane helix</keyword>
<dbReference type="AlphaFoldDB" id="A0A560W9V5"/>
<feature type="transmembrane region" description="Helical" evidence="2">
    <location>
        <begin position="97"/>
        <end position="127"/>
    </location>
</feature>
<dbReference type="OrthoDB" id="4872372at2"/>
<feature type="domain" description="DUF4190" evidence="3">
    <location>
        <begin position="99"/>
        <end position="159"/>
    </location>
</feature>
<evidence type="ECO:0000256" key="2">
    <source>
        <dbReference type="SAM" id="Phobius"/>
    </source>
</evidence>
<evidence type="ECO:0000259" key="3">
    <source>
        <dbReference type="Pfam" id="PF13828"/>
    </source>
</evidence>
<evidence type="ECO:0000313" key="5">
    <source>
        <dbReference type="Proteomes" id="UP000315628"/>
    </source>
</evidence>
<keyword evidence="2" id="KW-0812">Transmembrane</keyword>
<keyword evidence="5" id="KW-1185">Reference proteome</keyword>
<protein>
    <submittedName>
        <fullName evidence="4">Uncharacterized protein DUF4190</fullName>
    </submittedName>
</protein>
<feature type="compositionally biased region" description="Low complexity" evidence="1">
    <location>
        <begin position="71"/>
        <end position="92"/>
    </location>
</feature>
<name>A0A560W9V5_9MICO</name>
<feature type="compositionally biased region" description="Polar residues" evidence="1">
    <location>
        <begin position="39"/>
        <end position="58"/>
    </location>
</feature>
<keyword evidence="2" id="KW-0472">Membrane</keyword>
<dbReference type="EMBL" id="VIUW01000003">
    <property type="protein sequence ID" value="TWD14404.1"/>
    <property type="molecule type" value="Genomic_DNA"/>
</dbReference>
<sequence length="179" mass="18025">MSSTPPPPPGGGSPYDPTGPSSYPSSGSGEPAPRPASEGTPQSSPYGTGSDQAPPTSSQGTGEYGPPPGQQPGQYGQAPPPQQGYGQQPSGQNQTQLFGIGSIVSGVLGLCCCGWFIFSIVAVVLGFLGRKKAAEEGQKDQLPKIGLILGVVGIIAGIINWILVATGVIDVNMYSNVGA</sequence>
<evidence type="ECO:0000313" key="4">
    <source>
        <dbReference type="EMBL" id="TWD14404.1"/>
    </source>
</evidence>
<proteinExistence type="predicted"/>
<dbReference type="Proteomes" id="UP000315628">
    <property type="component" value="Unassembled WGS sequence"/>
</dbReference>